<reference evidence="2" key="1">
    <citation type="submission" date="2021-04" db="EMBL/GenBank/DDBJ databases">
        <authorList>
            <person name="Tunstrom K."/>
        </authorList>
    </citation>
    <scope>NUCLEOTIDE SEQUENCE</scope>
</reference>
<evidence type="ECO:0000313" key="2">
    <source>
        <dbReference type="EMBL" id="CAG5001030.1"/>
    </source>
</evidence>
<protein>
    <submittedName>
        <fullName evidence="2">(apollo) hypothetical protein</fullName>
    </submittedName>
</protein>
<dbReference type="Proteomes" id="UP000691718">
    <property type="component" value="Unassembled WGS sequence"/>
</dbReference>
<dbReference type="GO" id="GO:0046983">
    <property type="term" value="F:protein dimerization activity"/>
    <property type="evidence" value="ECO:0007669"/>
    <property type="project" value="InterPro"/>
</dbReference>
<gene>
    <name evidence="2" type="ORF">PAPOLLO_LOCUS13837</name>
</gene>
<dbReference type="OrthoDB" id="6159421at2759"/>
<keyword evidence="3" id="KW-1185">Reference proteome</keyword>
<organism evidence="2 3">
    <name type="scientific">Parnassius apollo</name>
    <name type="common">Apollo butterfly</name>
    <name type="synonym">Papilio apollo</name>
    <dbReference type="NCBI Taxonomy" id="110799"/>
    <lineage>
        <taxon>Eukaryota</taxon>
        <taxon>Metazoa</taxon>
        <taxon>Ecdysozoa</taxon>
        <taxon>Arthropoda</taxon>
        <taxon>Hexapoda</taxon>
        <taxon>Insecta</taxon>
        <taxon>Pterygota</taxon>
        <taxon>Neoptera</taxon>
        <taxon>Endopterygota</taxon>
        <taxon>Lepidoptera</taxon>
        <taxon>Glossata</taxon>
        <taxon>Ditrysia</taxon>
        <taxon>Papilionoidea</taxon>
        <taxon>Papilionidae</taxon>
        <taxon>Parnassiinae</taxon>
        <taxon>Parnassini</taxon>
        <taxon>Parnassius</taxon>
        <taxon>Parnassius</taxon>
    </lineage>
</organism>
<evidence type="ECO:0000313" key="3">
    <source>
        <dbReference type="Proteomes" id="UP000691718"/>
    </source>
</evidence>
<dbReference type="InterPro" id="IPR008906">
    <property type="entry name" value="HATC_C_dom"/>
</dbReference>
<feature type="domain" description="HAT C-terminal dimerisation" evidence="1">
    <location>
        <begin position="25"/>
        <end position="95"/>
    </location>
</feature>
<accession>A0A8S3X639</accession>
<dbReference type="Pfam" id="PF05699">
    <property type="entry name" value="Dimer_Tnp_hAT"/>
    <property type="match status" value="1"/>
</dbReference>
<comment type="caution">
    <text evidence="2">The sequence shown here is derived from an EMBL/GenBank/DDBJ whole genome shotgun (WGS) entry which is preliminary data.</text>
</comment>
<dbReference type="EMBL" id="CAJQZP010000945">
    <property type="protein sequence ID" value="CAG5001030.1"/>
    <property type="molecule type" value="Genomic_DNA"/>
</dbReference>
<dbReference type="AlphaFoldDB" id="A0A8S3X639"/>
<name>A0A8S3X639_PARAO</name>
<sequence length="133" mass="15436">MTPTSLAEQQIDDQWRKLPKLKKDLDTSQQPDIFWHKVKQFEEFSLVAQFMLNILALPNSNAECERVFSPINDTRTKNRNRLITETIKGNMLAKQAICRHGGNCVNFLPTDKMLKSFTSEIYKKWEAIDSDSD</sequence>
<evidence type="ECO:0000259" key="1">
    <source>
        <dbReference type="Pfam" id="PF05699"/>
    </source>
</evidence>
<proteinExistence type="predicted"/>